<evidence type="ECO:0000259" key="6">
    <source>
        <dbReference type="PROSITE" id="PS50893"/>
    </source>
</evidence>
<comment type="caution">
    <text evidence="7">The sequence shown here is derived from an EMBL/GenBank/DDBJ whole genome shotgun (WGS) entry which is preliminary data.</text>
</comment>
<dbReference type="Gene3D" id="3.40.50.300">
    <property type="entry name" value="P-loop containing nucleotide triphosphate hydrolases"/>
    <property type="match status" value="1"/>
</dbReference>
<dbReference type="SMART" id="SM00382">
    <property type="entry name" value="AAA"/>
    <property type="match status" value="1"/>
</dbReference>
<name>A0A3L7A7P3_9HYPH</name>
<accession>A0A3L7A7P3</accession>
<dbReference type="InterPro" id="IPR027417">
    <property type="entry name" value="P-loop_NTPase"/>
</dbReference>
<keyword evidence="2" id="KW-0813">Transport</keyword>
<dbReference type="CDD" id="cd03224">
    <property type="entry name" value="ABC_TM1139_LivF_branched"/>
    <property type="match status" value="1"/>
</dbReference>
<keyword evidence="8" id="KW-1185">Reference proteome</keyword>
<evidence type="ECO:0000256" key="4">
    <source>
        <dbReference type="ARBA" id="ARBA00022840"/>
    </source>
</evidence>
<dbReference type="GO" id="GO:0015807">
    <property type="term" value="P:L-amino acid transport"/>
    <property type="evidence" value="ECO:0007669"/>
    <property type="project" value="TreeGrafter"/>
</dbReference>
<evidence type="ECO:0000256" key="2">
    <source>
        <dbReference type="ARBA" id="ARBA00022448"/>
    </source>
</evidence>
<dbReference type="RefSeq" id="WP_121624446.1">
    <property type="nucleotide sequence ID" value="NZ_JACIIW010000003.1"/>
</dbReference>
<evidence type="ECO:0000256" key="1">
    <source>
        <dbReference type="ARBA" id="ARBA00005417"/>
    </source>
</evidence>
<feature type="domain" description="ABC transporter" evidence="6">
    <location>
        <begin position="15"/>
        <end position="243"/>
    </location>
</feature>
<dbReference type="EMBL" id="RCTF01000014">
    <property type="protein sequence ID" value="RLP75888.1"/>
    <property type="molecule type" value="Genomic_DNA"/>
</dbReference>
<organism evidence="7 8">
    <name type="scientific">Xanthobacter tagetidis</name>
    <dbReference type="NCBI Taxonomy" id="60216"/>
    <lineage>
        <taxon>Bacteria</taxon>
        <taxon>Pseudomonadati</taxon>
        <taxon>Pseudomonadota</taxon>
        <taxon>Alphaproteobacteria</taxon>
        <taxon>Hyphomicrobiales</taxon>
        <taxon>Xanthobacteraceae</taxon>
        <taxon>Xanthobacter</taxon>
    </lineage>
</organism>
<dbReference type="GO" id="GO:0016887">
    <property type="term" value="F:ATP hydrolysis activity"/>
    <property type="evidence" value="ECO:0007669"/>
    <property type="project" value="InterPro"/>
</dbReference>
<evidence type="ECO:0000256" key="3">
    <source>
        <dbReference type="ARBA" id="ARBA00022741"/>
    </source>
</evidence>
<protein>
    <submittedName>
        <fullName evidence="7">ABC transporter ATP-binding protein</fullName>
    </submittedName>
</protein>
<dbReference type="InterPro" id="IPR003439">
    <property type="entry name" value="ABC_transporter-like_ATP-bd"/>
</dbReference>
<evidence type="ECO:0000313" key="7">
    <source>
        <dbReference type="EMBL" id="RLP75888.1"/>
    </source>
</evidence>
<proteinExistence type="inferred from homology"/>
<evidence type="ECO:0000256" key="5">
    <source>
        <dbReference type="ARBA" id="ARBA00022970"/>
    </source>
</evidence>
<comment type="similarity">
    <text evidence="1">Belongs to the ABC transporter superfamily.</text>
</comment>
<dbReference type="PROSITE" id="PS50893">
    <property type="entry name" value="ABC_TRANSPORTER_2"/>
    <property type="match status" value="1"/>
</dbReference>
<dbReference type="Pfam" id="PF00005">
    <property type="entry name" value="ABC_tran"/>
    <property type="match status" value="1"/>
</dbReference>
<keyword evidence="4 7" id="KW-0067">ATP-binding</keyword>
<evidence type="ECO:0000313" key="8">
    <source>
        <dbReference type="Proteomes" id="UP000269692"/>
    </source>
</evidence>
<keyword evidence="5" id="KW-0029">Amino-acid transport</keyword>
<dbReference type="PANTHER" id="PTHR43820">
    <property type="entry name" value="HIGH-AFFINITY BRANCHED-CHAIN AMINO ACID TRANSPORT ATP-BINDING PROTEIN LIVF"/>
    <property type="match status" value="1"/>
</dbReference>
<dbReference type="AlphaFoldDB" id="A0A3L7A7P3"/>
<dbReference type="PANTHER" id="PTHR43820:SF5">
    <property type="entry name" value="HIGH-AFFINITY BRANCHED-CHAIN AMINO ACID TRANSPORT ATP-BINDING PROTEIN"/>
    <property type="match status" value="1"/>
</dbReference>
<dbReference type="GO" id="GO:0015658">
    <property type="term" value="F:branched-chain amino acid transmembrane transporter activity"/>
    <property type="evidence" value="ECO:0007669"/>
    <property type="project" value="TreeGrafter"/>
</dbReference>
<dbReference type="OrthoDB" id="9776369at2"/>
<sequence>MNAPLAHPVVGSTVLDVKGLQASIGRVPVLRGVDLNVGAGETVALLGRNGVGKTSTLRAILGLLQRRGGSVAFQGADIGRLPAYKLSGLGIGYVPQGRGIFPVLTVEENLFLGLRSAPDPELVEDIYTRFPRLAERRFQAAGTLSGGEQQILAIGRCLMRKPSLILLDEPTEGIMPKLVAEIRREIAAIAKRGVAVLLVEQNVRTALALASRIYLMERGQVVHEATSHDLTTDPSTIHRYLGVAL</sequence>
<dbReference type="InterPro" id="IPR052156">
    <property type="entry name" value="BCAA_Transport_ATP-bd_LivF"/>
</dbReference>
<dbReference type="SUPFAM" id="SSF52540">
    <property type="entry name" value="P-loop containing nucleoside triphosphate hydrolases"/>
    <property type="match status" value="1"/>
</dbReference>
<gene>
    <name evidence="7" type="ORF">D9R14_16525</name>
</gene>
<dbReference type="Proteomes" id="UP000269692">
    <property type="component" value="Unassembled WGS sequence"/>
</dbReference>
<dbReference type="GO" id="GO:0005524">
    <property type="term" value="F:ATP binding"/>
    <property type="evidence" value="ECO:0007669"/>
    <property type="project" value="UniProtKB-KW"/>
</dbReference>
<keyword evidence="3" id="KW-0547">Nucleotide-binding</keyword>
<dbReference type="InterPro" id="IPR003593">
    <property type="entry name" value="AAA+_ATPase"/>
</dbReference>
<reference evidence="7 8" key="1">
    <citation type="submission" date="2018-10" db="EMBL/GenBank/DDBJ databases">
        <title>Xanthobacter tagetidis genome sequencing and assembly.</title>
        <authorList>
            <person name="Maclea K.S."/>
            <person name="Goen A.E."/>
            <person name="Fatima S.A."/>
        </authorList>
    </citation>
    <scope>NUCLEOTIDE SEQUENCE [LARGE SCALE GENOMIC DNA]</scope>
    <source>
        <strain evidence="7 8">ATCC 700314</strain>
    </source>
</reference>